<dbReference type="AlphaFoldDB" id="A0A6J1MFG2"/>
<feature type="region of interest" description="Disordered" evidence="1">
    <location>
        <begin position="468"/>
        <end position="507"/>
    </location>
</feature>
<dbReference type="KEGG" id="bany:112042890"/>
<feature type="compositionally biased region" description="Basic and acidic residues" evidence="1">
    <location>
        <begin position="229"/>
        <end position="241"/>
    </location>
</feature>
<proteinExistence type="predicted"/>
<feature type="compositionally biased region" description="Polar residues" evidence="1">
    <location>
        <begin position="212"/>
        <end position="222"/>
    </location>
</feature>
<feature type="compositionally biased region" description="Acidic residues" evidence="1">
    <location>
        <begin position="473"/>
        <end position="484"/>
    </location>
</feature>
<evidence type="ECO:0000313" key="2">
    <source>
        <dbReference type="Proteomes" id="UP001652582"/>
    </source>
</evidence>
<dbReference type="GeneID" id="112042890"/>
<reference evidence="3" key="1">
    <citation type="submission" date="2025-08" db="UniProtKB">
        <authorList>
            <consortium name="RefSeq"/>
        </authorList>
    </citation>
    <scope>IDENTIFICATION</scope>
</reference>
<evidence type="ECO:0000256" key="1">
    <source>
        <dbReference type="SAM" id="MobiDB-lite"/>
    </source>
</evidence>
<feature type="compositionally biased region" description="Basic residues" evidence="1">
    <location>
        <begin position="489"/>
        <end position="498"/>
    </location>
</feature>
<evidence type="ECO:0000313" key="3">
    <source>
        <dbReference type="RefSeq" id="XP_023933845.2"/>
    </source>
</evidence>
<sequence length="507" mass="56281">MSARRTVIEDNSAPARRKRRVETITHPEDEGPTSQEVAAEVLVQQPIVDNFMSSVSSSKDEEELGITIQVAEDVMAQQSLSDYYISPLSTEDEEDLASSSIKPDGVIELPIYEEREIHPEHAEVSLEPIIVLPSNNSSSEDSEGVLVVETCSDDSTHYSHRFDQQESNKVKQVTYAMCDSIYYDPTSNVVMMNEEVAEEVTLTQYNAVTQFEESAPPDSTQVECDDEEKVVHDEDSQLKTEENDEASGTAKLSTTDDTNECPTESTSATNDRFRNFESNLRVTAQQRSNRAAKAKARKQKRKSNNYATIAEIIVMHQQRTRRGQETSVTTPQLSTMASASVIATNPYGEPNTTSRQLSTATVTSTITLNPYREPNTTSLRFPTMATTSTITTNPYREPNTTSPQFPTLTITRNPYGEPNTTSPQFPTMATASAINNRPMIAEAEPSIDVSSPLDILSDVCCMLLHKDDSCPADAEDSDDSEDNNESARRRVKPAKRQRLMSVFSTHQ</sequence>
<feature type="region of interest" description="Disordered" evidence="1">
    <location>
        <begin position="1"/>
        <end position="34"/>
    </location>
</feature>
<dbReference type="RefSeq" id="XP_023933845.2">
    <property type="nucleotide sequence ID" value="XM_024078077.2"/>
</dbReference>
<feature type="compositionally biased region" description="Polar residues" evidence="1">
    <location>
        <begin position="250"/>
        <end position="283"/>
    </location>
</feature>
<feature type="region of interest" description="Disordered" evidence="1">
    <location>
        <begin position="212"/>
        <end position="304"/>
    </location>
</feature>
<gene>
    <name evidence="3" type="primary">LOC112042890</name>
</gene>
<accession>A0A6J1MFG2</accession>
<name>A0A6J1MFG2_BICAN</name>
<feature type="compositionally biased region" description="Basic residues" evidence="1">
    <location>
        <begin position="290"/>
        <end position="303"/>
    </location>
</feature>
<organism evidence="2 3">
    <name type="scientific">Bicyclus anynana</name>
    <name type="common">Squinting bush brown butterfly</name>
    <dbReference type="NCBI Taxonomy" id="110368"/>
    <lineage>
        <taxon>Eukaryota</taxon>
        <taxon>Metazoa</taxon>
        <taxon>Ecdysozoa</taxon>
        <taxon>Arthropoda</taxon>
        <taxon>Hexapoda</taxon>
        <taxon>Insecta</taxon>
        <taxon>Pterygota</taxon>
        <taxon>Neoptera</taxon>
        <taxon>Endopterygota</taxon>
        <taxon>Lepidoptera</taxon>
        <taxon>Glossata</taxon>
        <taxon>Ditrysia</taxon>
        <taxon>Papilionoidea</taxon>
        <taxon>Nymphalidae</taxon>
        <taxon>Satyrinae</taxon>
        <taxon>Satyrini</taxon>
        <taxon>Mycalesina</taxon>
        <taxon>Bicyclus</taxon>
    </lineage>
</organism>
<dbReference type="Proteomes" id="UP001652582">
    <property type="component" value="Chromosome Z"/>
</dbReference>
<protein>
    <submittedName>
        <fullName evidence="3">Location of vulva defective 1</fullName>
    </submittedName>
</protein>
<keyword evidence="2" id="KW-1185">Reference proteome</keyword>